<evidence type="ECO:0000256" key="8">
    <source>
        <dbReference type="ARBA" id="ARBA00023328"/>
    </source>
</evidence>
<keyword evidence="3 9" id="KW-0158">Chromosome</keyword>
<dbReference type="GO" id="GO:0034501">
    <property type="term" value="P:protein localization to kinetochore"/>
    <property type="evidence" value="ECO:0007669"/>
    <property type="project" value="UniProtKB-UniRule"/>
</dbReference>
<dbReference type="OrthoDB" id="5556307at2759"/>
<proteinExistence type="inferred from homology"/>
<evidence type="ECO:0000256" key="3">
    <source>
        <dbReference type="ARBA" id="ARBA00022454"/>
    </source>
</evidence>
<dbReference type="GO" id="GO:0051301">
    <property type="term" value="P:cell division"/>
    <property type="evidence" value="ECO:0007669"/>
    <property type="project" value="UniProtKB-UniRule"/>
</dbReference>
<keyword evidence="8 9" id="KW-0137">Centromere</keyword>
<evidence type="ECO:0000256" key="9">
    <source>
        <dbReference type="RuleBase" id="RU369076"/>
    </source>
</evidence>
<comment type="caution">
    <text evidence="10">The sequence shown here is derived from an EMBL/GenBank/DDBJ whole genome shotgun (WGS) entry which is preliminary data.</text>
</comment>
<accession>A0A8J5CJC5</accession>
<evidence type="ECO:0000256" key="4">
    <source>
        <dbReference type="ARBA" id="ARBA00022618"/>
    </source>
</evidence>
<evidence type="ECO:0000256" key="6">
    <source>
        <dbReference type="ARBA" id="ARBA00022838"/>
    </source>
</evidence>
<protein>
    <recommendedName>
        <fullName evidence="9">Protein zwilch</fullName>
    </recommendedName>
</protein>
<dbReference type="Pfam" id="PF09817">
    <property type="entry name" value="Zwilch"/>
    <property type="match status" value="1"/>
</dbReference>
<comment type="subunit">
    <text evidence="9">Component of the RZZ complex.</text>
</comment>
<dbReference type="EMBL" id="JACEEZ010024884">
    <property type="protein sequence ID" value="KAG0707010.1"/>
    <property type="molecule type" value="Genomic_DNA"/>
</dbReference>
<dbReference type="InterPro" id="IPR018630">
    <property type="entry name" value="Zwilch"/>
</dbReference>
<evidence type="ECO:0000313" key="10">
    <source>
        <dbReference type="EMBL" id="KAG0707010.1"/>
    </source>
</evidence>
<dbReference type="Proteomes" id="UP000770661">
    <property type="component" value="Unassembled WGS sequence"/>
</dbReference>
<keyword evidence="4 9" id="KW-0132">Cell division</keyword>
<dbReference type="Gene3D" id="1.10.287.1880">
    <property type="match status" value="1"/>
</dbReference>
<name>A0A8J5CJC5_CHIOP</name>
<dbReference type="GO" id="GO:1990423">
    <property type="term" value="C:RZZ complex"/>
    <property type="evidence" value="ECO:0007669"/>
    <property type="project" value="UniProtKB-UniRule"/>
</dbReference>
<comment type="function">
    <text evidence="9">Essential component of the mitotic checkpoint, which prevents cells from prematurely exiting mitosis. Required for the assembly of the dynein-dynactin and MAD1-MAD2 complexes onto kinetochores. Its function related to the spindle assembly machinery is proposed to depend on its association in the mitotic RZZ complex.</text>
</comment>
<comment type="similarity">
    <text evidence="2 9">Belongs to the ZWILCH family.</text>
</comment>
<evidence type="ECO:0000256" key="1">
    <source>
        <dbReference type="ARBA" id="ARBA00004629"/>
    </source>
</evidence>
<keyword evidence="11" id="KW-1185">Reference proteome</keyword>
<keyword evidence="7 9" id="KW-0131">Cell cycle</keyword>
<sequence>MNAIKEEIGGALLRLLLKKTEGGEVLTVGEDKVIITHEQCPAVLLSANKNLPEILLVQKFTGLQIKQSHISTGSFSCSTPLGLKKSRTISSSSSDKPNDDMDVTGSPLKCPFMQAAGESNDASPFTIPLELCNGKNGNATLPYLPIPSTRAGLIASKLNLALCKLEADLGEFVPLWVACDGRDAQVFMLQGMLFIGMHRGQNTHHRTLVTSGGPYEGKETLPSLDHIMRHHTAIGPKKVDSAVKATYSIMASENEVRGSSLSLTCTWKRPFTVLSSPSPDASTMANVRVVRGDPRSPTFKMHSELDVLKHFVNGLETGEVLWLVREDSRTIAEELEEVFTSIREKGARVKREDEGGCEFDMMIQGKFFNWRLNMDITDQLWNVLMRCESYQELKDSLSLVFKAVAGEDIKPQFHACNTTQVCSDNRVTDKCTSYFIIEAVIQEYVK</sequence>
<evidence type="ECO:0000256" key="5">
    <source>
        <dbReference type="ARBA" id="ARBA00022776"/>
    </source>
</evidence>
<dbReference type="GO" id="GO:0007094">
    <property type="term" value="P:mitotic spindle assembly checkpoint signaling"/>
    <property type="evidence" value="ECO:0007669"/>
    <property type="project" value="UniProtKB-UniRule"/>
</dbReference>
<evidence type="ECO:0000256" key="2">
    <source>
        <dbReference type="ARBA" id="ARBA00009062"/>
    </source>
</evidence>
<dbReference type="AlphaFoldDB" id="A0A8J5CJC5"/>
<evidence type="ECO:0000256" key="7">
    <source>
        <dbReference type="ARBA" id="ARBA00023306"/>
    </source>
</evidence>
<gene>
    <name evidence="10" type="primary">zwilch</name>
    <name evidence="10" type="ORF">GWK47_024197</name>
</gene>
<organism evidence="10 11">
    <name type="scientific">Chionoecetes opilio</name>
    <name type="common">Atlantic snow crab</name>
    <name type="synonym">Cancer opilio</name>
    <dbReference type="NCBI Taxonomy" id="41210"/>
    <lineage>
        <taxon>Eukaryota</taxon>
        <taxon>Metazoa</taxon>
        <taxon>Ecdysozoa</taxon>
        <taxon>Arthropoda</taxon>
        <taxon>Crustacea</taxon>
        <taxon>Multicrustacea</taxon>
        <taxon>Malacostraca</taxon>
        <taxon>Eumalacostraca</taxon>
        <taxon>Eucarida</taxon>
        <taxon>Decapoda</taxon>
        <taxon>Pleocyemata</taxon>
        <taxon>Brachyura</taxon>
        <taxon>Eubrachyura</taxon>
        <taxon>Majoidea</taxon>
        <taxon>Majidae</taxon>
        <taxon>Chionoecetes</taxon>
    </lineage>
</organism>
<reference evidence="10" key="1">
    <citation type="submission" date="2020-07" db="EMBL/GenBank/DDBJ databases">
        <title>The High-quality genome of the commercially important snow crab, Chionoecetes opilio.</title>
        <authorList>
            <person name="Jeong J.-H."/>
            <person name="Ryu S."/>
        </authorList>
    </citation>
    <scope>NUCLEOTIDE SEQUENCE</scope>
    <source>
        <strain evidence="10">MADBK_172401_WGS</strain>
        <tissue evidence="10">Digestive gland</tissue>
    </source>
</reference>
<dbReference type="PANTHER" id="PTHR15995:SF1">
    <property type="entry name" value="PROTEIN ZWILCH HOMOLOG"/>
    <property type="match status" value="1"/>
</dbReference>
<evidence type="ECO:0000313" key="11">
    <source>
        <dbReference type="Proteomes" id="UP000770661"/>
    </source>
</evidence>
<keyword evidence="6 9" id="KW-0995">Kinetochore</keyword>
<dbReference type="PANTHER" id="PTHR15995">
    <property type="entry name" value="PROTEIN ZWILCH HOMOLOG"/>
    <property type="match status" value="1"/>
</dbReference>
<keyword evidence="5 9" id="KW-0498">Mitosis</keyword>
<comment type="subcellular location">
    <subcellularLocation>
        <location evidence="1 9">Chromosome</location>
        <location evidence="1 9">Centromere</location>
        <location evidence="1 9">Kinetochore</location>
    </subcellularLocation>
</comment>